<reference evidence="1" key="1">
    <citation type="journal article" date="2023" name="Plant J.">
        <title>The genome of the king protea, Protea cynaroides.</title>
        <authorList>
            <person name="Chang J."/>
            <person name="Duong T.A."/>
            <person name="Schoeman C."/>
            <person name="Ma X."/>
            <person name="Roodt D."/>
            <person name="Barker N."/>
            <person name="Li Z."/>
            <person name="Van de Peer Y."/>
            <person name="Mizrachi E."/>
        </authorList>
    </citation>
    <scope>NUCLEOTIDE SEQUENCE</scope>
    <source>
        <tissue evidence="1">Young leaves</tissue>
    </source>
</reference>
<dbReference type="GO" id="GO:0009767">
    <property type="term" value="P:photosynthetic electron transport chain"/>
    <property type="evidence" value="ECO:0007669"/>
    <property type="project" value="InterPro"/>
</dbReference>
<dbReference type="EMBL" id="JAMYWD010000010">
    <property type="protein sequence ID" value="KAJ4958030.1"/>
    <property type="molecule type" value="Genomic_DNA"/>
</dbReference>
<protein>
    <submittedName>
        <fullName evidence="1">Uncharacterized protein</fullName>
    </submittedName>
</protein>
<evidence type="ECO:0000313" key="1">
    <source>
        <dbReference type="EMBL" id="KAJ4958030.1"/>
    </source>
</evidence>
<sequence length="234" mass="26068">MGGRGLCNGEHGLQLELQRTVETPRTTGTSSSSSSDTVIPSLSFEVLKKAFEKELVGIGILCSEATPVVKCSEDLIHLKCLTTKDLFPSFIEKQPTRNWGSDYDSEPPLPSTKSKWDYIGQLGLHQDGGIPSGEKGLKSFIEKQPTRNWGSDYDSKPPLPSTKSKWDYIEQLGLHQVVCPVYPSRPMFIWTDGEDFYPSMIATVKNPNNHFYMYCGIIQRITDGKARVLFEGGN</sequence>
<dbReference type="InterPro" id="IPR021659">
    <property type="entry name" value="NdhS"/>
</dbReference>
<evidence type="ECO:0000313" key="2">
    <source>
        <dbReference type="Proteomes" id="UP001141806"/>
    </source>
</evidence>
<dbReference type="AlphaFoldDB" id="A0A9Q0H4P0"/>
<comment type="caution">
    <text evidence="1">The sequence shown here is derived from an EMBL/GenBank/DDBJ whole genome shotgun (WGS) entry which is preliminary data.</text>
</comment>
<dbReference type="PANTHER" id="PTHR35494:SF5">
    <property type="entry name" value="NADH DEHYDROGENASE-LIKE COMPLEX, SUBUNIT S-RELATED"/>
    <property type="match status" value="1"/>
</dbReference>
<organism evidence="1 2">
    <name type="scientific">Protea cynaroides</name>
    <dbReference type="NCBI Taxonomy" id="273540"/>
    <lineage>
        <taxon>Eukaryota</taxon>
        <taxon>Viridiplantae</taxon>
        <taxon>Streptophyta</taxon>
        <taxon>Embryophyta</taxon>
        <taxon>Tracheophyta</taxon>
        <taxon>Spermatophyta</taxon>
        <taxon>Magnoliopsida</taxon>
        <taxon>Proteales</taxon>
        <taxon>Proteaceae</taxon>
        <taxon>Protea</taxon>
    </lineage>
</organism>
<gene>
    <name evidence="1" type="ORF">NE237_025141</name>
</gene>
<name>A0A9Q0H4P0_9MAGN</name>
<accession>A0A9Q0H4P0</accession>
<dbReference type="PANTHER" id="PTHR35494">
    <property type="entry name" value="NAD(P)H-QUINONE OXIDOREDUCTASE SUBUNIT S, CHLOROPLASTIC"/>
    <property type="match status" value="1"/>
</dbReference>
<proteinExistence type="predicted"/>
<dbReference type="Proteomes" id="UP001141806">
    <property type="component" value="Unassembled WGS sequence"/>
</dbReference>
<keyword evidence="2" id="KW-1185">Reference proteome</keyword>
<dbReference type="OrthoDB" id="2015351at2759"/>
<dbReference type="Gene3D" id="2.30.30.140">
    <property type="match status" value="1"/>
</dbReference>
<dbReference type="Pfam" id="PF11623">
    <property type="entry name" value="NdhS"/>
    <property type="match status" value="1"/>
</dbReference>